<reference evidence="3 4" key="1">
    <citation type="submission" date="2024-01" db="EMBL/GenBank/DDBJ databases">
        <title>A telomere-to-telomere, gap-free genome of sweet tea (Lithocarpus litseifolius).</title>
        <authorList>
            <person name="Zhou J."/>
        </authorList>
    </citation>
    <scope>NUCLEOTIDE SEQUENCE [LARGE SCALE GENOMIC DNA]</scope>
    <source>
        <strain evidence="3">Zhou-2022a</strain>
        <tissue evidence="3">Leaf</tissue>
    </source>
</reference>
<dbReference type="Proteomes" id="UP001459277">
    <property type="component" value="Unassembled WGS sequence"/>
</dbReference>
<dbReference type="GO" id="GO:0003677">
    <property type="term" value="F:DNA binding"/>
    <property type="evidence" value="ECO:0007669"/>
    <property type="project" value="UniProtKB-KW"/>
</dbReference>
<dbReference type="EMBL" id="JAZDWU010000002">
    <property type="protein sequence ID" value="KAL0009920.1"/>
    <property type="molecule type" value="Genomic_DNA"/>
</dbReference>
<dbReference type="Pfam" id="PF16900">
    <property type="entry name" value="REPA_OB_2"/>
    <property type="match status" value="1"/>
</dbReference>
<dbReference type="Gene3D" id="2.40.50.140">
    <property type="entry name" value="Nucleic acid-binding proteins"/>
    <property type="match status" value="2"/>
</dbReference>
<evidence type="ECO:0000313" key="4">
    <source>
        <dbReference type="Proteomes" id="UP001459277"/>
    </source>
</evidence>
<proteinExistence type="predicted"/>
<protein>
    <recommendedName>
        <fullName evidence="2">Replication protein A OB domain-containing protein</fullName>
    </recommendedName>
</protein>
<gene>
    <name evidence="3" type="ORF">SO802_005028</name>
</gene>
<name>A0AAW2DKR3_9ROSI</name>
<accession>A0AAW2DKR3</accession>
<dbReference type="InterPro" id="IPR031657">
    <property type="entry name" value="REPA_OB_2"/>
</dbReference>
<dbReference type="CDD" id="cd04481">
    <property type="entry name" value="RPA1_DBD_B_like"/>
    <property type="match status" value="1"/>
</dbReference>
<evidence type="ECO:0000256" key="1">
    <source>
        <dbReference type="ARBA" id="ARBA00023125"/>
    </source>
</evidence>
<organism evidence="3 4">
    <name type="scientific">Lithocarpus litseifolius</name>
    <dbReference type="NCBI Taxonomy" id="425828"/>
    <lineage>
        <taxon>Eukaryota</taxon>
        <taxon>Viridiplantae</taxon>
        <taxon>Streptophyta</taxon>
        <taxon>Embryophyta</taxon>
        <taxon>Tracheophyta</taxon>
        <taxon>Spermatophyta</taxon>
        <taxon>Magnoliopsida</taxon>
        <taxon>eudicotyledons</taxon>
        <taxon>Gunneridae</taxon>
        <taxon>Pentapetalae</taxon>
        <taxon>rosids</taxon>
        <taxon>fabids</taxon>
        <taxon>Fagales</taxon>
        <taxon>Fagaceae</taxon>
        <taxon>Lithocarpus</taxon>
    </lineage>
</organism>
<dbReference type="AlphaFoldDB" id="A0AAW2DKR3"/>
<dbReference type="PANTHER" id="PTHR47165">
    <property type="entry name" value="OS03G0429900 PROTEIN"/>
    <property type="match status" value="1"/>
</dbReference>
<keyword evidence="4" id="KW-1185">Reference proteome</keyword>
<feature type="non-terminal residue" evidence="3">
    <location>
        <position position="1"/>
    </location>
</feature>
<keyword evidence="1" id="KW-0238">DNA-binding</keyword>
<sequence>VIGILDYIGTIDEIKTRSHPTKMRNIQLLLKENKSVQTTLWGNTAQQIDDDFYKTNKGPFIVIVTSSIVKTFRGDYQLSSTLATKLYVNLDIPEVAEIRNRLNSTIDIYVKEILPKGLLKVQDGELALHNKKTIVEIKDMEWNSETKDLLVTCNAKIINIYNKYGWYYVACLTCKTKVKQVKGVLWCERCKNEPKFAVPR</sequence>
<dbReference type="PANTHER" id="PTHR47165:SF4">
    <property type="entry name" value="OS03G0429900 PROTEIN"/>
    <property type="match status" value="1"/>
</dbReference>
<dbReference type="InterPro" id="IPR012340">
    <property type="entry name" value="NA-bd_OB-fold"/>
</dbReference>
<comment type="caution">
    <text evidence="3">The sequence shown here is derived from an EMBL/GenBank/DDBJ whole genome shotgun (WGS) entry which is preliminary data.</text>
</comment>
<evidence type="ECO:0000259" key="2">
    <source>
        <dbReference type="Pfam" id="PF16900"/>
    </source>
</evidence>
<dbReference type="SUPFAM" id="SSF50249">
    <property type="entry name" value="Nucleic acid-binding proteins"/>
    <property type="match status" value="2"/>
</dbReference>
<evidence type="ECO:0000313" key="3">
    <source>
        <dbReference type="EMBL" id="KAL0009920.1"/>
    </source>
</evidence>
<feature type="domain" description="Replication protein A OB" evidence="2">
    <location>
        <begin position="1"/>
        <end position="89"/>
    </location>
</feature>